<protein>
    <submittedName>
        <fullName evidence="2">Uncharacterized protein</fullName>
    </submittedName>
</protein>
<evidence type="ECO:0000313" key="3">
    <source>
        <dbReference type="Proteomes" id="UP000703269"/>
    </source>
</evidence>
<feature type="region of interest" description="Disordered" evidence="1">
    <location>
        <begin position="114"/>
        <end position="138"/>
    </location>
</feature>
<gene>
    <name evidence="2" type="ORF">PsYK624_026700</name>
</gene>
<accession>A0A9P3L8Y9</accession>
<dbReference type="Proteomes" id="UP000703269">
    <property type="component" value="Unassembled WGS sequence"/>
</dbReference>
<sequence length="138" mass="16137">MKGTIRSDSRESQWRAQCIVLYASCELIRGPETRDFWLCPHRSRAKCDDWLRKFPARCTHVRRRICHAQRFTSEKTLAVRSTSFRMQIPTGKPRARRFFVRRARVSGRLTDAPCSERRALPNGERSQRAGPGTWRGMT</sequence>
<reference evidence="2 3" key="1">
    <citation type="submission" date="2021-08" db="EMBL/GenBank/DDBJ databases">
        <title>Draft Genome Sequence of Phanerochaete sordida strain YK-624.</title>
        <authorList>
            <person name="Mori T."/>
            <person name="Dohra H."/>
            <person name="Suzuki T."/>
            <person name="Kawagishi H."/>
            <person name="Hirai H."/>
        </authorList>
    </citation>
    <scope>NUCLEOTIDE SEQUENCE [LARGE SCALE GENOMIC DNA]</scope>
    <source>
        <strain evidence="2 3">YK-624</strain>
    </source>
</reference>
<dbReference type="EMBL" id="BPQB01000004">
    <property type="protein sequence ID" value="GJE86590.1"/>
    <property type="molecule type" value="Genomic_DNA"/>
</dbReference>
<organism evidence="2 3">
    <name type="scientific">Phanerochaete sordida</name>
    <dbReference type="NCBI Taxonomy" id="48140"/>
    <lineage>
        <taxon>Eukaryota</taxon>
        <taxon>Fungi</taxon>
        <taxon>Dikarya</taxon>
        <taxon>Basidiomycota</taxon>
        <taxon>Agaricomycotina</taxon>
        <taxon>Agaricomycetes</taxon>
        <taxon>Polyporales</taxon>
        <taxon>Phanerochaetaceae</taxon>
        <taxon>Phanerochaete</taxon>
    </lineage>
</organism>
<evidence type="ECO:0000313" key="2">
    <source>
        <dbReference type="EMBL" id="GJE86590.1"/>
    </source>
</evidence>
<evidence type="ECO:0000256" key="1">
    <source>
        <dbReference type="SAM" id="MobiDB-lite"/>
    </source>
</evidence>
<dbReference type="AlphaFoldDB" id="A0A9P3L8Y9"/>
<keyword evidence="3" id="KW-1185">Reference proteome</keyword>
<comment type="caution">
    <text evidence="2">The sequence shown here is derived from an EMBL/GenBank/DDBJ whole genome shotgun (WGS) entry which is preliminary data.</text>
</comment>
<proteinExistence type="predicted"/>
<name>A0A9P3L8Y9_9APHY</name>